<dbReference type="AlphaFoldDB" id="A0A915HUN8"/>
<protein>
    <submittedName>
        <fullName evidence="2">Uncharacterized protein</fullName>
    </submittedName>
</protein>
<name>A0A915HUN8_ROMCU</name>
<dbReference type="WBParaSite" id="nRc.2.0.1.t05085-RA">
    <property type="protein sequence ID" value="nRc.2.0.1.t05085-RA"/>
    <property type="gene ID" value="nRc.2.0.1.g05085"/>
</dbReference>
<accession>A0A915HUN8</accession>
<dbReference type="Proteomes" id="UP000887565">
    <property type="component" value="Unplaced"/>
</dbReference>
<proteinExistence type="predicted"/>
<reference evidence="2" key="1">
    <citation type="submission" date="2022-11" db="UniProtKB">
        <authorList>
            <consortium name="WormBaseParasite"/>
        </authorList>
    </citation>
    <scope>IDENTIFICATION</scope>
</reference>
<evidence type="ECO:0000313" key="2">
    <source>
        <dbReference type="WBParaSite" id="nRc.2.0.1.t05085-RA"/>
    </source>
</evidence>
<sequence>MLTVEELLESPTLGVDVEPAHKELLDTPIFDLNIAKLPPSTDASALPTLATPSDLTAMAKQIANFLKLMPDKISTLAPVPMDESAPIQPAAMDAEMTTATNQTLTDIPEESTIDQSTSMEVVSPELASMLPLTVPTVDPGIYLATSATLPGPPIIATVAAARSAMASAGRSTYRV</sequence>
<keyword evidence="1" id="KW-1185">Reference proteome</keyword>
<organism evidence="1 2">
    <name type="scientific">Romanomermis culicivorax</name>
    <name type="common">Nematode worm</name>
    <dbReference type="NCBI Taxonomy" id="13658"/>
    <lineage>
        <taxon>Eukaryota</taxon>
        <taxon>Metazoa</taxon>
        <taxon>Ecdysozoa</taxon>
        <taxon>Nematoda</taxon>
        <taxon>Enoplea</taxon>
        <taxon>Dorylaimia</taxon>
        <taxon>Mermithida</taxon>
        <taxon>Mermithoidea</taxon>
        <taxon>Mermithidae</taxon>
        <taxon>Romanomermis</taxon>
    </lineage>
</organism>
<evidence type="ECO:0000313" key="1">
    <source>
        <dbReference type="Proteomes" id="UP000887565"/>
    </source>
</evidence>